<accession>A0A4Z2HM97</accession>
<sequence>MTLIFVWLLDPRRNWELRPLFIPPCWDPGVIGELLIDHRLVYWLHRDTETRRRAQLFFGSETYAKG</sequence>
<organism evidence="1 2">
    <name type="scientific">Liparis tanakae</name>
    <name type="common">Tanaka's snailfish</name>
    <dbReference type="NCBI Taxonomy" id="230148"/>
    <lineage>
        <taxon>Eukaryota</taxon>
        <taxon>Metazoa</taxon>
        <taxon>Chordata</taxon>
        <taxon>Craniata</taxon>
        <taxon>Vertebrata</taxon>
        <taxon>Euteleostomi</taxon>
        <taxon>Actinopterygii</taxon>
        <taxon>Neopterygii</taxon>
        <taxon>Teleostei</taxon>
        <taxon>Neoteleostei</taxon>
        <taxon>Acanthomorphata</taxon>
        <taxon>Eupercaria</taxon>
        <taxon>Perciformes</taxon>
        <taxon>Cottioidei</taxon>
        <taxon>Cottales</taxon>
        <taxon>Liparidae</taxon>
        <taxon>Liparis</taxon>
    </lineage>
</organism>
<dbReference type="AlphaFoldDB" id="A0A4Z2HM97"/>
<keyword evidence="2" id="KW-1185">Reference proteome</keyword>
<gene>
    <name evidence="1" type="ORF">EYF80_023079</name>
</gene>
<dbReference type="Proteomes" id="UP000314294">
    <property type="component" value="Unassembled WGS sequence"/>
</dbReference>
<evidence type="ECO:0000313" key="2">
    <source>
        <dbReference type="Proteomes" id="UP000314294"/>
    </source>
</evidence>
<proteinExistence type="predicted"/>
<comment type="caution">
    <text evidence="1">The sequence shown here is derived from an EMBL/GenBank/DDBJ whole genome shotgun (WGS) entry which is preliminary data.</text>
</comment>
<evidence type="ECO:0000313" key="1">
    <source>
        <dbReference type="EMBL" id="TNN66690.1"/>
    </source>
</evidence>
<protein>
    <submittedName>
        <fullName evidence="1">Uncharacterized protein</fullName>
    </submittedName>
</protein>
<name>A0A4Z2HM97_9TELE</name>
<reference evidence="1 2" key="1">
    <citation type="submission" date="2019-03" db="EMBL/GenBank/DDBJ databases">
        <title>First draft genome of Liparis tanakae, snailfish: a comprehensive survey of snailfish specific genes.</title>
        <authorList>
            <person name="Kim W."/>
            <person name="Song I."/>
            <person name="Jeong J.-H."/>
            <person name="Kim D."/>
            <person name="Kim S."/>
            <person name="Ryu S."/>
            <person name="Song J.Y."/>
            <person name="Lee S.K."/>
        </authorList>
    </citation>
    <scope>NUCLEOTIDE SEQUENCE [LARGE SCALE GENOMIC DNA]</scope>
    <source>
        <tissue evidence="1">Muscle</tissue>
    </source>
</reference>
<dbReference type="EMBL" id="SRLO01000215">
    <property type="protein sequence ID" value="TNN66690.1"/>
    <property type="molecule type" value="Genomic_DNA"/>
</dbReference>